<gene>
    <name evidence="11" type="ORF">DD236_02980</name>
</gene>
<evidence type="ECO:0000256" key="2">
    <source>
        <dbReference type="ARBA" id="ARBA00008290"/>
    </source>
</evidence>
<dbReference type="GO" id="GO:0004177">
    <property type="term" value="F:aminopeptidase activity"/>
    <property type="evidence" value="ECO:0007669"/>
    <property type="project" value="UniProtKB-KW"/>
</dbReference>
<dbReference type="GO" id="GO:0005737">
    <property type="term" value="C:cytoplasm"/>
    <property type="evidence" value="ECO:0007669"/>
    <property type="project" value="UniProtKB-ARBA"/>
</dbReference>
<dbReference type="GO" id="GO:0006508">
    <property type="term" value="P:proteolysis"/>
    <property type="evidence" value="ECO:0007669"/>
    <property type="project" value="UniProtKB-KW"/>
</dbReference>
<dbReference type="Gene3D" id="2.30.250.10">
    <property type="entry name" value="Aminopeptidase i, Domain 2"/>
    <property type="match status" value="1"/>
</dbReference>
<keyword evidence="12" id="KW-1185">Reference proteome</keyword>
<keyword evidence="5 9" id="KW-0479">Metal-binding</keyword>
<protein>
    <recommendedName>
        <fullName evidence="10">M18 family aminopeptidase</fullName>
        <ecNumber evidence="10">3.4.11.-</ecNumber>
    </recommendedName>
</protein>
<evidence type="ECO:0000313" key="11">
    <source>
        <dbReference type="EMBL" id="PWF27365.1"/>
    </source>
</evidence>
<proteinExistence type="inferred from homology"/>
<evidence type="ECO:0000256" key="6">
    <source>
        <dbReference type="ARBA" id="ARBA00022801"/>
    </source>
</evidence>
<dbReference type="PRINTS" id="PR00932">
    <property type="entry name" value="AMINO1PTASE"/>
</dbReference>
<dbReference type="OrthoDB" id="5288740at2"/>
<dbReference type="RefSeq" id="WP_109092865.1">
    <property type="nucleotide sequence ID" value="NZ_CAMELQ010000029.1"/>
</dbReference>
<evidence type="ECO:0000256" key="10">
    <source>
        <dbReference type="RuleBase" id="RU004387"/>
    </source>
</evidence>
<dbReference type="GO" id="GO:0008270">
    <property type="term" value="F:zinc ion binding"/>
    <property type="evidence" value="ECO:0007669"/>
    <property type="project" value="InterPro"/>
</dbReference>
<dbReference type="SUPFAM" id="SSF101821">
    <property type="entry name" value="Aminopeptidase/glucanase lid domain"/>
    <property type="match status" value="1"/>
</dbReference>
<evidence type="ECO:0000256" key="7">
    <source>
        <dbReference type="ARBA" id="ARBA00022833"/>
    </source>
</evidence>
<keyword evidence="6 9" id="KW-0378">Hydrolase</keyword>
<dbReference type="NCBIfam" id="NF002759">
    <property type="entry name" value="PRK02813.1"/>
    <property type="match status" value="1"/>
</dbReference>
<keyword evidence="7 9" id="KW-0862">Zinc</keyword>
<dbReference type="Gene3D" id="3.40.630.10">
    <property type="entry name" value="Zn peptidases"/>
    <property type="match status" value="1"/>
</dbReference>
<comment type="similarity">
    <text evidence="2 9">Belongs to the peptidase M18 family.</text>
</comment>
<evidence type="ECO:0000256" key="3">
    <source>
        <dbReference type="ARBA" id="ARBA00022438"/>
    </source>
</evidence>
<dbReference type="GO" id="GO:0008237">
    <property type="term" value="F:metallopeptidase activity"/>
    <property type="evidence" value="ECO:0007669"/>
    <property type="project" value="UniProtKB-KW"/>
</dbReference>
<dbReference type="SUPFAM" id="SSF53187">
    <property type="entry name" value="Zn-dependent exopeptidases"/>
    <property type="match status" value="1"/>
</dbReference>
<reference evidence="12" key="1">
    <citation type="submission" date="2018-05" db="EMBL/GenBank/DDBJ databases">
        <authorList>
            <person name="Li Y."/>
        </authorList>
    </citation>
    <scope>NUCLEOTIDE SEQUENCE [LARGE SCALE GENOMIC DNA]</scope>
    <source>
        <strain evidence="12">sk1b4</strain>
    </source>
</reference>
<dbReference type="InterPro" id="IPR023358">
    <property type="entry name" value="Peptidase_M18_dom2"/>
</dbReference>
<dbReference type="Proteomes" id="UP000245283">
    <property type="component" value="Unassembled WGS sequence"/>
</dbReference>
<dbReference type="PANTHER" id="PTHR28570:SF3">
    <property type="entry name" value="ASPARTYL AMINOPEPTIDASE"/>
    <property type="match status" value="1"/>
</dbReference>
<dbReference type="EMBL" id="QETB01000001">
    <property type="protein sequence ID" value="PWF27365.1"/>
    <property type="molecule type" value="Genomic_DNA"/>
</dbReference>
<evidence type="ECO:0000256" key="5">
    <source>
        <dbReference type="ARBA" id="ARBA00022723"/>
    </source>
</evidence>
<organism evidence="11 12">
    <name type="scientific">Ancrocorticia populi</name>
    <dbReference type="NCBI Taxonomy" id="2175228"/>
    <lineage>
        <taxon>Bacteria</taxon>
        <taxon>Bacillati</taxon>
        <taxon>Actinomycetota</taxon>
        <taxon>Actinomycetes</taxon>
        <taxon>Actinomycetales</taxon>
        <taxon>Actinomycetaceae</taxon>
        <taxon>Ancrocorticia</taxon>
    </lineage>
</organism>
<evidence type="ECO:0000256" key="4">
    <source>
        <dbReference type="ARBA" id="ARBA00022670"/>
    </source>
</evidence>
<dbReference type="Pfam" id="PF02127">
    <property type="entry name" value="Peptidase_M18"/>
    <property type="match status" value="1"/>
</dbReference>
<sequence length="428" mass="46023">MRNRKQSISGVSPEIEYSEDLAAFISASPTSFHAAREVARRLDAAGFTHQLESEPWDGSEGGHYVVRDGAVIAWRVPRGKPQSFRIVGSHTDSPGFKVKPSATSNHFGFSQINVETYGGLLANSWLNRELGLAGRIVCLDGSVHLVKTDPLMVIPQLAPHLDRSVREKLTLNPQKHLHPIWTLTDTAPDASLYDELSSRSKINPEQIAGADLFAYDTQPPEIVGGTFLAAGRQDNLVSVHASVNALIAAECPEIAVMAAFDHEEVGSGTAAGASGPLLETVLARIAIALGRSQDQTYQMLARSSCVSSDAGHSINPNYAEFHDPDQYPVMGHGPMIKINSDQRYASDARGQALWLRACGEAGEATQEFVSNNAVSCGTTIGPLTATRLGIDTVDVGVPLLSMHSVRELSSVHDVHALSNIMKGYWNLA</sequence>
<dbReference type="EC" id="3.4.11.-" evidence="10"/>
<evidence type="ECO:0000256" key="9">
    <source>
        <dbReference type="RuleBase" id="RU004386"/>
    </source>
</evidence>
<comment type="caution">
    <text evidence="11">The sequence shown here is derived from an EMBL/GenBank/DDBJ whole genome shotgun (WGS) entry which is preliminary data.</text>
</comment>
<keyword evidence="8 9" id="KW-0482">Metalloprotease</keyword>
<accession>A0A2V1KA70</accession>
<evidence type="ECO:0000313" key="12">
    <source>
        <dbReference type="Proteomes" id="UP000245283"/>
    </source>
</evidence>
<evidence type="ECO:0000256" key="8">
    <source>
        <dbReference type="ARBA" id="ARBA00023049"/>
    </source>
</evidence>
<name>A0A2V1KA70_9ACTO</name>
<comment type="cofactor">
    <cofactor evidence="1 10">
        <name>Zn(2+)</name>
        <dbReference type="ChEBI" id="CHEBI:29105"/>
    </cofactor>
</comment>
<dbReference type="AlphaFoldDB" id="A0A2V1KA70"/>
<keyword evidence="3 9" id="KW-0031">Aminopeptidase</keyword>
<dbReference type="InterPro" id="IPR001948">
    <property type="entry name" value="Peptidase_M18"/>
</dbReference>
<dbReference type="PANTHER" id="PTHR28570">
    <property type="entry name" value="ASPARTYL AMINOPEPTIDASE"/>
    <property type="match status" value="1"/>
</dbReference>
<keyword evidence="4 9" id="KW-0645">Protease</keyword>
<evidence type="ECO:0000256" key="1">
    <source>
        <dbReference type="ARBA" id="ARBA00001947"/>
    </source>
</evidence>